<dbReference type="EMBL" id="CAADRP010001597">
    <property type="protein sequence ID" value="VFU44148.1"/>
    <property type="molecule type" value="Genomic_DNA"/>
</dbReference>
<accession>A0A6N2LUJ1</accession>
<name>A0A6N2LUJ1_SALVM</name>
<protein>
    <submittedName>
        <fullName evidence="1">Uncharacterized protein</fullName>
    </submittedName>
</protein>
<reference evidence="1" key="1">
    <citation type="submission" date="2019-03" db="EMBL/GenBank/DDBJ databases">
        <authorList>
            <person name="Mank J."/>
            <person name="Almeida P."/>
        </authorList>
    </citation>
    <scope>NUCLEOTIDE SEQUENCE</scope>
    <source>
        <strain evidence="1">78183</strain>
    </source>
</reference>
<evidence type="ECO:0000313" key="1">
    <source>
        <dbReference type="EMBL" id="VFU44148.1"/>
    </source>
</evidence>
<proteinExistence type="predicted"/>
<dbReference type="AlphaFoldDB" id="A0A6N2LUJ1"/>
<gene>
    <name evidence="1" type="ORF">SVIM_LOCUS269540</name>
</gene>
<sequence length="83" mass="9227">MEKGPLNSLVLPLSPLSSSSLLTYLSLTVTSDIASLFVPIKPFCPLVSTKPRIQLFKGKPFEDNDIRSSCFCMFWCILLPETC</sequence>
<organism evidence="1">
    <name type="scientific">Salix viminalis</name>
    <name type="common">Common osier</name>
    <name type="synonym">Basket willow</name>
    <dbReference type="NCBI Taxonomy" id="40686"/>
    <lineage>
        <taxon>Eukaryota</taxon>
        <taxon>Viridiplantae</taxon>
        <taxon>Streptophyta</taxon>
        <taxon>Embryophyta</taxon>
        <taxon>Tracheophyta</taxon>
        <taxon>Spermatophyta</taxon>
        <taxon>Magnoliopsida</taxon>
        <taxon>eudicotyledons</taxon>
        <taxon>Gunneridae</taxon>
        <taxon>Pentapetalae</taxon>
        <taxon>rosids</taxon>
        <taxon>fabids</taxon>
        <taxon>Malpighiales</taxon>
        <taxon>Salicaceae</taxon>
        <taxon>Saliceae</taxon>
        <taxon>Salix</taxon>
    </lineage>
</organism>